<name>A0AB38U617_BURGA</name>
<protein>
    <recommendedName>
        <fullName evidence="3">Lipoprotein</fullName>
    </recommendedName>
</protein>
<reference evidence="1" key="1">
    <citation type="submission" date="2022-09" db="EMBL/GenBank/DDBJ databases">
        <title>Genomic of Burkholderia gladioli.</title>
        <authorList>
            <person name="Wu H."/>
        </authorList>
    </citation>
    <scope>NUCLEOTIDE SEQUENCE</scope>
    <source>
        <strain evidence="1">ZN-S4</strain>
        <plasmid evidence="1">unnamed2</plasmid>
    </source>
</reference>
<dbReference type="Proteomes" id="UP001059745">
    <property type="component" value="Plasmid unnamed2"/>
</dbReference>
<evidence type="ECO:0000313" key="1">
    <source>
        <dbReference type="EMBL" id="UWX75398.1"/>
    </source>
</evidence>
<sequence length="147" mass="15702">MSAAPLDQRRGRTLSTGPRTVAAVLRRVKRHLRVVLLLLISGCATLSRPAPSADLPPECATRYAALLDLAQLAHRYGPDASTFVNAIGELARSLDDCLSGVHPASVLPTTRQRDKLEPRQDGAGRSNRTVTTALAGTMRGRGDIPIT</sequence>
<dbReference type="RefSeq" id="WP_123035897.1">
    <property type="nucleotide sequence ID" value="NZ_CP104217.1"/>
</dbReference>
<evidence type="ECO:0008006" key="3">
    <source>
        <dbReference type="Google" id="ProtNLM"/>
    </source>
</evidence>
<keyword evidence="1" id="KW-0614">Plasmid</keyword>
<dbReference type="AlphaFoldDB" id="A0AB38U617"/>
<accession>A0AB38U617</accession>
<geneLocation type="plasmid" evidence="1 2">
    <name>unnamed2</name>
</geneLocation>
<organism evidence="1 2">
    <name type="scientific">Burkholderia gladioli</name>
    <name type="common">Pseudomonas marginata</name>
    <name type="synonym">Phytomonas marginata</name>
    <dbReference type="NCBI Taxonomy" id="28095"/>
    <lineage>
        <taxon>Bacteria</taxon>
        <taxon>Pseudomonadati</taxon>
        <taxon>Pseudomonadota</taxon>
        <taxon>Betaproteobacteria</taxon>
        <taxon>Burkholderiales</taxon>
        <taxon>Burkholderiaceae</taxon>
        <taxon>Burkholderia</taxon>
    </lineage>
</organism>
<evidence type="ECO:0000313" key="2">
    <source>
        <dbReference type="Proteomes" id="UP001059745"/>
    </source>
</evidence>
<dbReference type="EMBL" id="CP104217">
    <property type="protein sequence ID" value="UWX75398.1"/>
    <property type="molecule type" value="Genomic_DNA"/>
</dbReference>
<gene>
    <name evidence="1" type="ORF">NYZ96_35800</name>
</gene>
<proteinExistence type="predicted"/>